<proteinExistence type="inferred from homology"/>
<gene>
    <name evidence="9" type="ORF">D0Z07_3957</name>
</gene>
<keyword evidence="5" id="KW-0539">Nucleus</keyword>
<protein>
    <recommendedName>
        <fullName evidence="8">Centromere protein H C-terminal domain-containing protein</fullName>
    </recommendedName>
</protein>
<name>A0A9P7AY66_9HELO</name>
<evidence type="ECO:0000256" key="7">
    <source>
        <dbReference type="ARBA" id="ARBA00025735"/>
    </source>
</evidence>
<sequence length="233" mass="25784">MPNNLLTEMEGVEMTNEDAGNPPLMTPDEKRVLELYERLEELQSEIALLKAGGVLSQDQIVEGSEGLQEADAELLKAKALHQVRNNIIKSVLIANPILKAVHSGSNASIIEQDLLPLIQKRDTLSISLSELSSKVQSAQKDLETVELENIAITKKNVELSAKMLALAEEAAVQRKEDISDPKTRQQLDELEAEMRISRQRFRVMKATAIAIIAGSGIDWARDPELLEIVLDED</sequence>
<dbReference type="GO" id="GO:0043515">
    <property type="term" value="F:kinetochore binding"/>
    <property type="evidence" value="ECO:0007669"/>
    <property type="project" value="TreeGrafter"/>
</dbReference>
<evidence type="ECO:0000256" key="2">
    <source>
        <dbReference type="ARBA" id="ARBA00004629"/>
    </source>
</evidence>
<feature type="domain" description="Centromere protein H C-terminal" evidence="8">
    <location>
        <begin position="31"/>
        <end position="232"/>
    </location>
</feature>
<evidence type="ECO:0000256" key="4">
    <source>
        <dbReference type="ARBA" id="ARBA00022838"/>
    </source>
</evidence>
<dbReference type="GO" id="GO:0000776">
    <property type="term" value="C:kinetochore"/>
    <property type="evidence" value="ECO:0007669"/>
    <property type="project" value="UniProtKB-KW"/>
</dbReference>
<organism evidence="9 10">
    <name type="scientific">Hyphodiscus hymeniophilus</name>
    <dbReference type="NCBI Taxonomy" id="353542"/>
    <lineage>
        <taxon>Eukaryota</taxon>
        <taxon>Fungi</taxon>
        <taxon>Dikarya</taxon>
        <taxon>Ascomycota</taxon>
        <taxon>Pezizomycotina</taxon>
        <taxon>Leotiomycetes</taxon>
        <taxon>Helotiales</taxon>
        <taxon>Hyphodiscaceae</taxon>
        <taxon>Hyphodiscus</taxon>
    </lineage>
</organism>
<evidence type="ECO:0000256" key="6">
    <source>
        <dbReference type="ARBA" id="ARBA00023328"/>
    </source>
</evidence>
<evidence type="ECO:0000256" key="5">
    <source>
        <dbReference type="ARBA" id="ARBA00023242"/>
    </source>
</evidence>
<dbReference type="GO" id="GO:0051382">
    <property type="term" value="P:kinetochore assembly"/>
    <property type="evidence" value="ECO:0007669"/>
    <property type="project" value="InterPro"/>
</dbReference>
<dbReference type="EMBL" id="VNKQ01000007">
    <property type="protein sequence ID" value="KAG0649932.1"/>
    <property type="molecule type" value="Genomic_DNA"/>
</dbReference>
<dbReference type="InterPro" id="IPR008426">
    <property type="entry name" value="CENP-H_C"/>
</dbReference>
<keyword evidence="10" id="KW-1185">Reference proteome</keyword>
<keyword evidence="6" id="KW-0137">Centromere</keyword>
<dbReference type="AlphaFoldDB" id="A0A9P7AY66"/>
<dbReference type="InterPro" id="IPR040034">
    <property type="entry name" value="CENP-H"/>
</dbReference>
<dbReference type="PANTHER" id="PTHR48122">
    <property type="entry name" value="CENTROMERE PROTEIN H"/>
    <property type="match status" value="1"/>
</dbReference>
<comment type="caution">
    <text evidence="9">The sequence shown here is derived from an EMBL/GenBank/DDBJ whole genome shotgun (WGS) entry which is preliminary data.</text>
</comment>
<dbReference type="OrthoDB" id="2274804at2759"/>
<dbReference type="Pfam" id="PF05837">
    <property type="entry name" value="CENP-H"/>
    <property type="match status" value="1"/>
</dbReference>
<evidence type="ECO:0000313" key="10">
    <source>
        <dbReference type="Proteomes" id="UP000785200"/>
    </source>
</evidence>
<reference evidence="9" key="1">
    <citation type="submission" date="2019-07" db="EMBL/GenBank/DDBJ databases">
        <title>Hyphodiscus hymeniophilus genome sequencing and assembly.</title>
        <authorList>
            <person name="Kramer G."/>
            <person name="Nodwell J."/>
        </authorList>
    </citation>
    <scope>NUCLEOTIDE SEQUENCE</scope>
    <source>
        <strain evidence="9">ATCC 34498</strain>
    </source>
</reference>
<evidence type="ECO:0000256" key="3">
    <source>
        <dbReference type="ARBA" id="ARBA00022454"/>
    </source>
</evidence>
<dbReference type="GO" id="GO:0007059">
    <property type="term" value="P:chromosome segregation"/>
    <property type="evidence" value="ECO:0007669"/>
    <property type="project" value="TreeGrafter"/>
</dbReference>
<evidence type="ECO:0000313" key="9">
    <source>
        <dbReference type="EMBL" id="KAG0649932.1"/>
    </source>
</evidence>
<keyword evidence="4" id="KW-0995">Kinetochore</keyword>
<evidence type="ECO:0000256" key="1">
    <source>
        <dbReference type="ARBA" id="ARBA00004123"/>
    </source>
</evidence>
<dbReference type="Proteomes" id="UP000785200">
    <property type="component" value="Unassembled WGS sequence"/>
</dbReference>
<evidence type="ECO:0000259" key="8">
    <source>
        <dbReference type="Pfam" id="PF05837"/>
    </source>
</evidence>
<comment type="subcellular location">
    <subcellularLocation>
        <location evidence="2">Chromosome</location>
        <location evidence="2">Centromere</location>
        <location evidence="2">Kinetochore</location>
    </subcellularLocation>
    <subcellularLocation>
        <location evidence="1">Nucleus</location>
    </subcellularLocation>
</comment>
<dbReference type="GO" id="GO:0005634">
    <property type="term" value="C:nucleus"/>
    <property type="evidence" value="ECO:0007669"/>
    <property type="project" value="UniProtKB-SubCell"/>
</dbReference>
<keyword evidence="3" id="KW-0158">Chromosome</keyword>
<comment type="similarity">
    <text evidence="7">Belongs to the CENP-H/MCM16 family.</text>
</comment>
<dbReference type="PANTHER" id="PTHR48122:SF1">
    <property type="entry name" value="CENTROMERE PROTEIN H"/>
    <property type="match status" value="1"/>
</dbReference>
<accession>A0A9P7AY66</accession>
<dbReference type="GO" id="GO:0007052">
    <property type="term" value="P:mitotic spindle organization"/>
    <property type="evidence" value="ECO:0007669"/>
    <property type="project" value="TreeGrafter"/>
</dbReference>